<evidence type="ECO:0000313" key="2">
    <source>
        <dbReference type="Proteomes" id="UP000198851"/>
    </source>
</evidence>
<dbReference type="Proteomes" id="UP000198851">
    <property type="component" value="Unassembled WGS sequence"/>
</dbReference>
<dbReference type="Gene3D" id="3.90.550.10">
    <property type="entry name" value="Spore Coat Polysaccharide Biosynthesis Protein SpsA, Chain A"/>
    <property type="match status" value="1"/>
</dbReference>
<sequence length="254" mass="28944">MKWGTVFPSDYVNVLFNACRKAISGQFRFVCLTDDSSGLVDGVEALPIPDIGLTQEEWKRPGVWPKLALYVPQLHDIQGRCLFIDLDMMVSRGLDEMFEHPGEYVGIGVGPAWRPNPKPTDEKHLGTGVFAFDAGKQVQILETFRDDKDMAFRQFANEQDFVRANAQGLSYWPDDWVLSFKRHLRRPIGLDLFLEPKQAPESARIIAFHGAPRPIDLVSERAGFWDKFPHLGHGQVSWVKDYWIDNGGRMPPFQ</sequence>
<organism evidence="1 2">
    <name type="scientific">Shimia haliotis</name>
    <dbReference type="NCBI Taxonomy" id="1280847"/>
    <lineage>
        <taxon>Bacteria</taxon>
        <taxon>Pseudomonadati</taxon>
        <taxon>Pseudomonadota</taxon>
        <taxon>Alphaproteobacteria</taxon>
        <taxon>Rhodobacterales</taxon>
        <taxon>Roseobacteraceae</taxon>
    </lineage>
</organism>
<name>A0A1I4AX02_9RHOB</name>
<gene>
    <name evidence="1" type="ORF">SAMN04488036_101662</name>
</gene>
<reference evidence="2" key="1">
    <citation type="submission" date="2016-10" db="EMBL/GenBank/DDBJ databases">
        <authorList>
            <person name="Varghese N."/>
            <person name="Submissions S."/>
        </authorList>
    </citation>
    <scope>NUCLEOTIDE SEQUENCE [LARGE SCALE GENOMIC DNA]</scope>
    <source>
        <strain evidence="2">DSM 28453</strain>
    </source>
</reference>
<keyword evidence="2" id="KW-1185">Reference proteome</keyword>
<evidence type="ECO:0000313" key="1">
    <source>
        <dbReference type="EMBL" id="SFK61098.1"/>
    </source>
</evidence>
<dbReference type="STRING" id="1280847.SAMN04488036_101662"/>
<dbReference type="SUPFAM" id="SSF53448">
    <property type="entry name" value="Nucleotide-diphospho-sugar transferases"/>
    <property type="match status" value="1"/>
</dbReference>
<accession>A0A1I4AX02</accession>
<evidence type="ECO:0008006" key="3">
    <source>
        <dbReference type="Google" id="ProtNLM"/>
    </source>
</evidence>
<proteinExistence type="predicted"/>
<protein>
    <recommendedName>
        <fullName evidence="3">Glycosyltransferase</fullName>
    </recommendedName>
</protein>
<dbReference type="InterPro" id="IPR029044">
    <property type="entry name" value="Nucleotide-diphossugar_trans"/>
</dbReference>
<dbReference type="AlphaFoldDB" id="A0A1I4AX02"/>
<dbReference type="EMBL" id="FOSZ01000001">
    <property type="protein sequence ID" value="SFK61098.1"/>
    <property type="molecule type" value="Genomic_DNA"/>
</dbReference>